<organism evidence="2 3">
    <name type="scientific">Oleiphilus messinensis</name>
    <dbReference type="NCBI Taxonomy" id="141451"/>
    <lineage>
        <taxon>Bacteria</taxon>
        <taxon>Pseudomonadati</taxon>
        <taxon>Pseudomonadota</taxon>
        <taxon>Gammaproteobacteria</taxon>
        <taxon>Oceanospirillales</taxon>
        <taxon>Oleiphilaceae</taxon>
        <taxon>Oleiphilus</taxon>
    </lineage>
</organism>
<dbReference type="Pfam" id="PF08240">
    <property type="entry name" value="ADH_N"/>
    <property type="match status" value="1"/>
</dbReference>
<gene>
    <name evidence="2" type="ORF">OLMES_4012</name>
</gene>
<dbReference type="PANTHER" id="PTHR43677">
    <property type="entry name" value="SHORT-CHAIN DEHYDROGENASE/REDUCTASE"/>
    <property type="match status" value="1"/>
</dbReference>
<dbReference type="RefSeq" id="WP_087462855.1">
    <property type="nucleotide sequence ID" value="NZ_CP021425.1"/>
</dbReference>
<name>A0A1Y0IC40_9GAMM</name>
<evidence type="ECO:0000313" key="3">
    <source>
        <dbReference type="Proteomes" id="UP000196027"/>
    </source>
</evidence>
<dbReference type="InterPro" id="IPR020843">
    <property type="entry name" value="ER"/>
</dbReference>
<dbReference type="InterPro" id="IPR013154">
    <property type="entry name" value="ADH-like_N"/>
</dbReference>
<dbReference type="OrthoDB" id="9788224at2"/>
<protein>
    <submittedName>
        <fullName evidence="2">Alcohol dehydrogenase</fullName>
    </submittedName>
</protein>
<dbReference type="InterPro" id="IPR051397">
    <property type="entry name" value="Zn-ADH-like_protein"/>
</dbReference>
<keyword evidence="3" id="KW-1185">Reference proteome</keyword>
<dbReference type="AlphaFoldDB" id="A0A1Y0IC40"/>
<dbReference type="SUPFAM" id="SSF50129">
    <property type="entry name" value="GroES-like"/>
    <property type="match status" value="1"/>
</dbReference>
<dbReference type="GO" id="GO:0016491">
    <property type="term" value="F:oxidoreductase activity"/>
    <property type="evidence" value="ECO:0007669"/>
    <property type="project" value="InterPro"/>
</dbReference>
<dbReference type="InterPro" id="IPR011032">
    <property type="entry name" value="GroES-like_sf"/>
</dbReference>
<dbReference type="EMBL" id="CP021425">
    <property type="protein sequence ID" value="ARU58031.1"/>
    <property type="molecule type" value="Genomic_DNA"/>
</dbReference>
<dbReference type="SMART" id="SM00829">
    <property type="entry name" value="PKS_ER"/>
    <property type="match status" value="1"/>
</dbReference>
<feature type="domain" description="Enoyl reductase (ER)" evidence="1">
    <location>
        <begin position="12"/>
        <end position="341"/>
    </location>
</feature>
<dbReference type="Proteomes" id="UP000196027">
    <property type="component" value="Chromosome"/>
</dbReference>
<evidence type="ECO:0000313" key="2">
    <source>
        <dbReference type="EMBL" id="ARU58031.1"/>
    </source>
</evidence>
<sequence length="345" mass="37780">MENQLAKIIRPGGVEQIRLVNEPLRPPAENEITIKIEASGVAFADVLMREGLYPGVPRKMLTPGYDLVGRVERKGKSVEDFNVGDRVIALSQTDGNAHFINTATTLVCPCPESIPAPVAVALILNYVTAYQMLHRLARIKPNETVLIHGLAGGVGSALMQLALHADAQVYGTLSQRKWDSLDCMLTGNERLTKIDYQSEPFEAAIKRHCADGVDVVFDAVGGQHLKRSYQTLIPFGRVISYGFSTAIHNGRRNWLKAGNGILKGLFSAVDLIATSKTVSGYGIWVAAHAHPDWFQQDMQAVLDLYEAGIINPLISKTLPLAEIQQAHRLMESSQVPGKIVLMNEH</sequence>
<dbReference type="PANTHER" id="PTHR43677:SF4">
    <property type="entry name" value="QUINONE OXIDOREDUCTASE-LIKE PROTEIN 2"/>
    <property type="match status" value="1"/>
</dbReference>
<accession>A0A1Y0IC40</accession>
<dbReference type="CDD" id="cd08273">
    <property type="entry name" value="MDR8"/>
    <property type="match status" value="1"/>
</dbReference>
<dbReference type="InterPro" id="IPR036291">
    <property type="entry name" value="NAD(P)-bd_dom_sf"/>
</dbReference>
<proteinExistence type="predicted"/>
<dbReference type="SUPFAM" id="SSF51735">
    <property type="entry name" value="NAD(P)-binding Rossmann-fold domains"/>
    <property type="match status" value="1"/>
</dbReference>
<dbReference type="Pfam" id="PF13602">
    <property type="entry name" value="ADH_zinc_N_2"/>
    <property type="match status" value="1"/>
</dbReference>
<dbReference type="Gene3D" id="3.40.50.720">
    <property type="entry name" value="NAD(P)-binding Rossmann-like Domain"/>
    <property type="match status" value="1"/>
</dbReference>
<reference evidence="2 3" key="1">
    <citation type="submission" date="2017-05" db="EMBL/GenBank/DDBJ databases">
        <title>Genomic insights into alkan degradation activity of Oleiphilus messinensis.</title>
        <authorList>
            <person name="Kozyavkin S.A."/>
            <person name="Slesarev A.I."/>
            <person name="Golyshin P.N."/>
            <person name="Korzhenkov A."/>
            <person name="Golyshina O.N."/>
            <person name="Toshchakov S.V."/>
        </authorList>
    </citation>
    <scope>NUCLEOTIDE SEQUENCE [LARGE SCALE GENOMIC DNA]</scope>
    <source>
        <strain evidence="2 3">ME102</strain>
    </source>
</reference>
<evidence type="ECO:0000259" key="1">
    <source>
        <dbReference type="SMART" id="SM00829"/>
    </source>
</evidence>
<dbReference type="KEGG" id="ome:OLMES_4012"/>
<dbReference type="Gene3D" id="3.90.180.10">
    <property type="entry name" value="Medium-chain alcohol dehydrogenases, catalytic domain"/>
    <property type="match status" value="1"/>
</dbReference>